<keyword evidence="1" id="KW-0812">Transmembrane</keyword>
<evidence type="ECO:0000256" key="1">
    <source>
        <dbReference type="SAM" id="Phobius"/>
    </source>
</evidence>
<name>A0A2I0LAN1_PUNGR</name>
<feature type="chain" id="PRO_5014112483" evidence="2">
    <location>
        <begin position="20"/>
        <end position="131"/>
    </location>
</feature>
<feature type="transmembrane region" description="Helical" evidence="1">
    <location>
        <begin position="12"/>
        <end position="35"/>
    </location>
</feature>
<protein>
    <submittedName>
        <fullName evidence="3">Uncharacterized protein</fullName>
    </submittedName>
</protein>
<reference evidence="3 4" key="1">
    <citation type="submission" date="2017-11" db="EMBL/GenBank/DDBJ databases">
        <title>De-novo sequencing of pomegranate (Punica granatum L.) genome.</title>
        <authorList>
            <person name="Akparov Z."/>
            <person name="Amiraslanov A."/>
            <person name="Hajiyeva S."/>
            <person name="Abbasov M."/>
            <person name="Kaur K."/>
            <person name="Hamwieh A."/>
            <person name="Solovyev V."/>
            <person name="Salamov A."/>
            <person name="Braich B."/>
            <person name="Kosarev P."/>
            <person name="Mahmoud A."/>
            <person name="Hajiyev E."/>
            <person name="Babayeva S."/>
            <person name="Izzatullayeva V."/>
            <person name="Mammadov A."/>
            <person name="Mammadov A."/>
            <person name="Sharifova S."/>
            <person name="Ojaghi J."/>
            <person name="Eynullazada K."/>
            <person name="Bayramov B."/>
            <person name="Abdulazimova A."/>
            <person name="Shahmuradov I."/>
        </authorList>
    </citation>
    <scope>NUCLEOTIDE SEQUENCE [LARGE SCALE GENOMIC DNA]</scope>
    <source>
        <strain evidence="4">cv. AG2017</strain>
        <tissue evidence="3">Leaf</tissue>
    </source>
</reference>
<comment type="caution">
    <text evidence="3">The sequence shown here is derived from an EMBL/GenBank/DDBJ whole genome shotgun (WGS) entry which is preliminary data.</text>
</comment>
<dbReference type="EMBL" id="PGOL01000076">
    <property type="protein sequence ID" value="PKI77720.1"/>
    <property type="molecule type" value="Genomic_DNA"/>
</dbReference>
<keyword evidence="2" id="KW-0732">Signal</keyword>
<dbReference type="AlphaFoldDB" id="A0A2I0LAN1"/>
<feature type="signal peptide" evidence="2">
    <location>
        <begin position="1"/>
        <end position="19"/>
    </location>
</feature>
<sequence length="131" mass="14054">MGCNMHGLIDLWIAGCTSACPVGFAICTGALPWVLRGARALARRVLQYAQDARTLARRICNMHGRIPNGLAKITGACLANLQCAQAPTPWTCRMHRRLLGGFAICTGAFPCGLRGARALARRVCNMHGHIA</sequence>
<gene>
    <name evidence="3" type="ORF">CRG98_001844</name>
</gene>
<evidence type="ECO:0000313" key="3">
    <source>
        <dbReference type="EMBL" id="PKI77720.1"/>
    </source>
</evidence>
<evidence type="ECO:0000313" key="4">
    <source>
        <dbReference type="Proteomes" id="UP000233551"/>
    </source>
</evidence>
<accession>A0A2I0LAN1</accession>
<dbReference type="Proteomes" id="UP000233551">
    <property type="component" value="Unassembled WGS sequence"/>
</dbReference>
<proteinExistence type="predicted"/>
<organism evidence="3 4">
    <name type="scientific">Punica granatum</name>
    <name type="common">Pomegranate</name>
    <dbReference type="NCBI Taxonomy" id="22663"/>
    <lineage>
        <taxon>Eukaryota</taxon>
        <taxon>Viridiplantae</taxon>
        <taxon>Streptophyta</taxon>
        <taxon>Embryophyta</taxon>
        <taxon>Tracheophyta</taxon>
        <taxon>Spermatophyta</taxon>
        <taxon>Magnoliopsida</taxon>
        <taxon>eudicotyledons</taxon>
        <taxon>Gunneridae</taxon>
        <taxon>Pentapetalae</taxon>
        <taxon>rosids</taxon>
        <taxon>malvids</taxon>
        <taxon>Myrtales</taxon>
        <taxon>Lythraceae</taxon>
        <taxon>Punica</taxon>
    </lineage>
</organism>
<keyword evidence="1" id="KW-1133">Transmembrane helix</keyword>
<evidence type="ECO:0000256" key="2">
    <source>
        <dbReference type="SAM" id="SignalP"/>
    </source>
</evidence>
<keyword evidence="4" id="KW-1185">Reference proteome</keyword>
<keyword evidence="1" id="KW-0472">Membrane</keyword>